<keyword evidence="3 4" id="KW-0408">Iron</keyword>
<dbReference type="InterPro" id="IPR051459">
    <property type="entry name" value="Cytochrome_c-type_DH"/>
</dbReference>
<evidence type="ECO:0000256" key="4">
    <source>
        <dbReference type="PROSITE-ProRule" id="PRU00433"/>
    </source>
</evidence>
<evidence type="ECO:0000313" key="9">
    <source>
        <dbReference type="Proteomes" id="UP001148932"/>
    </source>
</evidence>
<evidence type="ECO:0000313" key="8">
    <source>
        <dbReference type="EMBL" id="MDD2177927.1"/>
    </source>
</evidence>
<sequence length="402" mass="43201">MAWTVPADWLDTVLALAQRSQQAVQAALHAVGWLPDVHGQPAWPWAQRLAAEVLAQEPQLARQATALLAYVLGLGVLALLALRWRWARWALAPALLLVATAAPWSALALLQAPAVPTSWHRSPTGFTVQSITQGAHIYQQQCVRCHGANGKGEGPDAARLPMWPPTLNGSLLWKRLEGELFWRVRHGMQGAAGAQTMPAFAHLTDEQIWQVLDYLQAHAAGQLLRDTGAWAQPVRMPQARVHCRNTGATSVRQLQGQRLRVVLGGTATALPPDDPRLVTVWAPALPVTDGGATDIAECTIEEPQALPVLAWVLGQTTDAGQDVPQAVQGAQLLTDRSGWLRARSAPGQGDWSEDDLVCRSSTPSSAAPGPAPAGPTADGLESLIRRMDSEPVRLRRGGYPHG</sequence>
<reference evidence="8" key="1">
    <citation type="submission" date="2022-10" db="EMBL/GenBank/DDBJ databases">
        <title>Description of microaerobic benzene degrading bacteria.</title>
        <authorList>
            <person name="Bedics A."/>
            <person name="Tancsics A."/>
            <person name="Banerjee S."/>
        </authorList>
    </citation>
    <scope>NUCLEOTIDE SEQUENCE</scope>
    <source>
        <strain evidence="8">D2M1</strain>
    </source>
</reference>
<keyword evidence="9" id="KW-1185">Reference proteome</keyword>
<feature type="domain" description="Cytochrome c" evidence="7">
    <location>
        <begin position="129"/>
        <end position="219"/>
    </location>
</feature>
<evidence type="ECO:0000256" key="2">
    <source>
        <dbReference type="ARBA" id="ARBA00022723"/>
    </source>
</evidence>
<dbReference type="SUPFAM" id="SSF46626">
    <property type="entry name" value="Cytochrome c"/>
    <property type="match status" value="1"/>
</dbReference>
<evidence type="ECO:0000259" key="7">
    <source>
        <dbReference type="PROSITE" id="PS51007"/>
    </source>
</evidence>
<protein>
    <submittedName>
        <fullName evidence="8">Cytochrome c</fullName>
    </submittedName>
</protein>
<evidence type="ECO:0000256" key="1">
    <source>
        <dbReference type="ARBA" id="ARBA00022617"/>
    </source>
</evidence>
<dbReference type="PANTHER" id="PTHR35008">
    <property type="entry name" value="BLL4482 PROTEIN-RELATED"/>
    <property type="match status" value="1"/>
</dbReference>
<name>A0ABT5RW49_9BURK</name>
<dbReference type="PROSITE" id="PS51007">
    <property type="entry name" value="CYTC"/>
    <property type="match status" value="1"/>
</dbReference>
<feature type="region of interest" description="Disordered" evidence="5">
    <location>
        <begin position="343"/>
        <end position="380"/>
    </location>
</feature>
<dbReference type="InterPro" id="IPR036909">
    <property type="entry name" value="Cyt_c-like_dom_sf"/>
</dbReference>
<keyword evidence="2 4" id="KW-0479">Metal-binding</keyword>
<keyword evidence="6" id="KW-0472">Membrane</keyword>
<evidence type="ECO:0000256" key="6">
    <source>
        <dbReference type="SAM" id="Phobius"/>
    </source>
</evidence>
<dbReference type="Pfam" id="PF13442">
    <property type="entry name" value="Cytochrome_CBB3"/>
    <property type="match status" value="1"/>
</dbReference>
<evidence type="ECO:0000256" key="5">
    <source>
        <dbReference type="SAM" id="MobiDB-lite"/>
    </source>
</evidence>
<feature type="transmembrane region" description="Helical" evidence="6">
    <location>
        <begin position="64"/>
        <end position="82"/>
    </location>
</feature>
<gene>
    <name evidence="8" type="ORF">OIN59_10815</name>
</gene>
<organism evidence="8 9">
    <name type="scientific">Acidovorax benzenivorans</name>
    <dbReference type="NCBI Taxonomy" id="2987520"/>
    <lineage>
        <taxon>Bacteria</taxon>
        <taxon>Pseudomonadati</taxon>
        <taxon>Pseudomonadota</taxon>
        <taxon>Betaproteobacteria</taxon>
        <taxon>Burkholderiales</taxon>
        <taxon>Comamonadaceae</taxon>
        <taxon>Acidovorax</taxon>
    </lineage>
</organism>
<dbReference type="InterPro" id="IPR009056">
    <property type="entry name" value="Cyt_c-like_dom"/>
</dbReference>
<dbReference type="EMBL" id="JAPCKI010000005">
    <property type="protein sequence ID" value="MDD2177927.1"/>
    <property type="molecule type" value="Genomic_DNA"/>
</dbReference>
<dbReference type="RefSeq" id="WP_274110123.1">
    <property type="nucleotide sequence ID" value="NZ_JAPCKI010000005.1"/>
</dbReference>
<dbReference type="Gene3D" id="1.10.760.10">
    <property type="entry name" value="Cytochrome c-like domain"/>
    <property type="match status" value="1"/>
</dbReference>
<keyword evidence="6" id="KW-0812">Transmembrane</keyword>
<dbReference type="PANTHER" id="PTHR35008:SF4">
    <property type="entry name" value="BLL4482 PROTEIN"/>
    <property type="match status" value="1"/>
</dbReference>
<comment type="caution">
    <text evidence="8">The sequence shown here is derived from an EMBL/GenBank/DDBJ whole genome shotgun (WGS) entry which is preliminary data.</text>
</comment>
<accession>A0ABT5RW49</accession>
<proteinExistence type="predicted"/>
<keyword evidence="6" id="KW-1133">Transmembrane helix</keyword>
<dbReference type="Proteomes" id="UP001148932">
    <property type="component" value="Unassembled WGS sequence"/>
</dbReference>
<feature type="transmembrane region" description="Helical" evidence="6">
    <location>
        <begin position="89"/>
        <end position="110"/>
    </location>
</feature>
<keyword evidence="1 4" id="KW-0349">Heme</keyword>
<evidence type="ECO:0000256" key="3">
    <source>
        <dbReference type="ARBA" id="ARBA00023004"/>
    </source>
</evidence>